<name>A0A6P2LLU9_9BURK</name>
<dbReference type="EMBL" id="CABVPL010000021">
    <property type="protein sequence ID" value="VWB68023.1"/>
    <property type="molecule type" value="Genomic_DNA"/>
</dbReference>
<feature type="transmembrane region" description="Helical" evidence="6">
    <location>
        <begin position="220"/>
        <end position="239"/>
    </location>
</feature>
<evidence type="ECO:0000256" key="2">
    <source>
        <dbReference type="ARBA" id="ARBA00022475"/>
    </source>
</evidence>
<dbReference type="GO" id="GO:0015171">
    <property type="term" value="F:amino acid transmembrane transporter activity"/>
    <property type="evidence" value="ECO:0007669"/>
    <property type="project" value="TreeGrafter"/>
</dbReference>
<feature type="transmembrane region" description="Helical" evidence="6">
    <location>
        <begin position="183"/>
        <end position="208"/>
    </location>
</feature>
<dbReference type="PIRSF" id="PIRSF006324">
    <property type="entry name" value="LeuE"/>
    <property type="match status" value="1"/>
</dbReference>
<dbReference type="PANTHER" id="PTHR30086">
    <property type="entry name" value="ARGININE EXPORTER PROTEIN ARGO"/>
    <property type="match status" value="1"/>
</dbReference>
<organism evidence="7 8">
    <name type="scientific">Burkholderia latens</name>
    <dbReference type="NCBI Taxonomy" id="488446"/>
    <lineage>
        <taxon>Bacteria</taxon>
        <taxon>Pseudomonadati</taxon>
        <taxon>Pseudomonadota</taxon>
        <taxon>Betaproteobacteria</taxon>
        <taxon>Burkholderiales</taxon>
        <taxon>Burkholderiaceae</taxon>
        <taxon>Burkholderia</taxon>
        <taxon>Burkholderia cepacia complex</taxon>
    </lineage>
</organism>
<evidence type="ECO:0000256" key="1">
    <source>
        <dbReference type="ARBA" id="ARBA00004651"/>
    </source>
</evidence>
<comment type="subcellular location">
    <subcellularLocation>
        <location evidence="1">Cell membrane</location>
        <topology evidence="1">Multi-pass membrane protein</topology>
    </subcellularLocation>
</comment>
<reference evidence="7 8" key="1">
    <citation type="submission" date="2019-09" db="EMBL/GenBank/DDBJ databases">
        <authorList>
            <person name="Depoorter E."/>
        </authorList>
    </citation>
    <scope>NUCLEOTIDE SEQUENCE [LARGE SCALE GENOMIC DNA]</scope>
    <source>
        <strain evidence="7">LMG 24064</strain>
    </source>
</reference>
<evidence type="ECO:0000256" key="6">
    <source>
        <dbReference type="SAM" id="Phobius"/>
    </source>
</evidence>
<evidence type="ECO:0000313" key="7">
    <source>
        <dbReference type="EMBL" id="VWB68023.1"/>
    </source>
</evidence>
<dbReference type="AlphaFoldDB" id="A0A6P2LLU9"/>
<dbReference type="Proteomes" id="UP000494222">
    <property type="component" value="Unassembled WGS sequence"/>
</dbReference>
<proteinExistence type="predicted"/>
<protein>
    <submittedName>
        <fullName evidence="7">Lysine transporter LysE</fullName>
    </submittedName>
</protein>
<keyword evidence="5 6" id="KW-0472">Membrane</keyword>
<dbReference type="InterPro" id="IPR001123">
    <property type="entry name" value="LeuE-type"/>
</dbReference>
<gene>
    <name evidence="7" type="ORF">BLA24064_03175</name>
</gene>
<evidence type="ECO:0000256" key="3">
    <source>
        <dbReference type="ARBA" id="ARBA00022692"/>
    </source>
</evidence>
<feature type="transmembrane region" description="Helical" evidence="6">
    <location>
        <begin position="63"/>
        <end position="86"/>
    </location>
</feature>
<dbReference type="GO" id="GO:0005886">
    <property type="term" value="C:plasma membrane"/>
    <property type="evidence" value="ECO:0007669"/>
    <property type="project" value="UniProtKB-SubCell"/>
</dbReference>
<keyword evidence="3 6" id="KW-0812">Transmembrane</keyword>
<accession>A0A6P2LLU9</accession>
<keyword evidence="2" id="KW-1003">Cell membrane</keyword>
<dbReference type="Pfam" id="PF01810">
    <property type="entry name" value="LysE"/>
    <property type="match status" value="1"/>
</dbReference>
<keyword evidence="4 6" id="KW-1133">Transmembrane helix</keyword>
<evidence type="ECO:0000256" key="5">
    <source>
        <dbReference type="ARBA" id="ARBA00023136"/>
    </source>
</evidence>
<dbReference type="PANTHER" id="PTHR30086:SF20">
    <property type="entry name" value="ARGININE EXPORTER PROTEIN ARGO-RELATED"/>
    <property type="match status" value="1"/>
</dbReference>
<sequence length="240" mass="26106">MQRPAFRAPIRLHGRRLIHRFRTSVMSFRLYLSFLAASAVLIYAPGPVNLLTMNHALRAGWRRALPCVWGGTLAVLLQLALTALCLNSLVHLDERALTVLRWAGAAYLVWLGCKQWLSRAPAGAATASAETGGPAADDTDTGRALFWRGVATSGLNPKTLLFFPSFFPQFIIADADWSLNAQFLLLAATFAVLFAGGVASMALFSHRLSRVLQRPARMRAMNRVTGGLLVGMGAIMAGWN</sequence>
<evidence type="ECO:0000313" key="8">
    <source>
        <dbReference type="Proteomes" id="UP000494222"/>
    </source>
</evidence>
<feature type="transmembrane region" description="Helical" evidence="6">
    <location>
        <begin position="21"/>
        <end position="43"/>
    </location>
</feature>
<evidence type="ECO:0000256" key="4">
    <source>
        <dbReference type="ARBA" id="ARBA00022989"/>
    </source>
</evidence>